<dbReference type="AlphaFoldDB" id="A0A645HV04"/>
<feature type="transmembrane region" description="Helical" evidence="1">
    <location>
        <begin position="32"/>
        <end position="50"/>
    </location>
</feature>
<protein>
    <recommendedName>
        <fullName evidence="3">Divalent metal cation transporter MntH</fullName>
    </recommendedName>
</protein>
<organism evidence="2">
    <name type="scientific">bioreactor metagenome</name>
    <dbReference type="NCBI Taxonomy" id="1076179"/>
    <lineage>
        <taxon>unclassified sequences</taxon>
        <taxon>metagenomes</taxon>
        <taxon>ecological metagenomes</taxon>
    </lineage>
</organism>
<dbReference type="EMBL" id="VSSQ01096126">
    <property type="protein sequence ID" value="MPN39994.1"/>
    <property type="molecule type" value="Genomic_DNA"/>
</dbReference>
<evidence type="ECO:0000313" key="2">
    <source>
        <dbReference type="EMBL" id="MPN39994.1"/>
    </source>
</evidence>
<evidence type="ECO:0000256" key="1">
    <source>
        <dbReference type="SAM" id="Phobius"/>
    </source>
</evidence>
<name>A0A645HV04_9ZZZZ</name>
<gene>
    <name evidence="2" type="ORF">SDC9_187529</name>
</gene>
<keyword evidence="1" id="KW-1133">Transmembrane helix</keyword>
<comment type="caution">
    <text evidence="2">The sequence shown here is derived from an EMBL/GenBank/DDBJ whole genome shotgun (WGS) entry which is preliminary data.</text>
</comment>
<evidence type="ECO:0008006" key="3">
    <source>
        <dbReference type="Google" id="ProtNLM"/>
    </source>
</evidence>
<keyword evidence="1" id="KW-0812">Transmembrane</keyword>
<reference evidence="2" key="1">
    <citation type="submission" date="2019-08" db="EMBL/GenBank/DDBJ databases">
        <authorList>
            <person name="Kucharzyk K."/>
            <person name="Murdoch R.W."/>
            <person name="Higgins S."/>
            <person name="Loffler F."/>
        </authorList>
    </citation>
    <scope>NUCLEOTIDE SEQUENCE</scope>
</reference>
<proteinExistence type="predicted"/>
<accession>A0A645HV04</accession>
<sequence length="51" mass="5573">MLSILPLAIVDLRVFAYNKSSKTMSPTYLASPFILSLASNLLIGVLIHLLI</sequence>
<keyword evidence="1" id="KW-0472">Membrane</keyword>